<name>A0A6N3AFI6_9BACT</name>
<dbReference type="RefSeq" id="WP_412442268.1">
    <property type="nucleotide sequence ID" value="NZ_CACRUT010000008.1"/>
</dbReference>
<feature type="domain" description="Type I restriction enzyme R protein N-terminal" evidence="1">
    <location>
        <begin position="35"/>
        <end position="144"/>
    </location>
</feature>
<dbReference type="Pfam" id="PF13588">
    <property type="entry name" value="HSDR_N_2"/>
    <property type="match status" value="1"/>
</dbReference>
<dbReference type="EMBL" id="CACRUT010000008">
    <property type="protein sequence ID" value="VYT89097.1"/>
    <property type="molecule type" value="Genomic_DNA"/>
</dbReference>
<proteinExistence type="predicted"/>
<evidence type="ECO:0000313" key="2">
    <source>
        <dbReference type="EMBL" id="VYT89097.1"/>
    </source>
</evidence>
<evidence type="ECO:0000259" key="1">
    <source>
        <dbReference type="Pfam" id="PF13588"/>
    </source>
</evidence>
<reference evidence="2" key="1">
    <citation type="submission" date="2019-11" db="EMBL/GenBank/DDBJ databases">
        <authorList>
            <person name="Feng L."/>
        </authorList>
    </citation>
    <scope>NUCLEOTIDE SEQUENCE</scope>
    <source>
        <strain evidence="2">PclaraLFYP37</strain>
    </source>
</reference>
<dbReference type="AlphaFoldDB" id="A0A6N3AFI6"/>
<sequence>MITLNLPQYPIKVTKRDGRTVVFDELRRKYVALTPEEWVRQHFVHYLVTHKHYPPGLVANEISLTLNGTAKRCDTVVYDRQARPRVIVEYKAPHIEITQKVFAQISRYNMVLHVDYLIVSNGLQHYCCRMDYETNSCKFLPDIPEYGEIL</sequence>
<organism evidence="2">
    <name type="scientific">Paraprevotella clara</name>
    <dbReference type="NCBI Taxonomy" id="454154"/>
    <lineage>
        <taxon>Bacteria</taxon>
        <taxon>Pseudomonadati</taxon>
        <taxon>Bacteroidota</taxon>
        <taxon>Bacteroidia</taxon>
        <taxon>Bacteroidales</taxon>
        <taxon>Prevotellaceae</taxon>
        <taxon>Paraprevotella</taxon>
    </lineage>
</organism>
<dbReference type="InterPro" id="IPR029464">
    <property type="entry name" value="HSDR_N"/>
</dbReference>
<gene>
    <name evidence="2" type="ORF">PCLFYP37_01393</name>
</gene>
<protein>
    <recommendedName>
        <fullName evidence="1">Type I restriction enzyme R protein N-terminal domain-containing protein</fullName>
    </recommendedName>
</protein>
<accession>A0A6N3AFI6</accession>